<dbReference type="NCBIfam" id="TIGR00527">
    <property type="entry name" value="gcvH"/>
    <property type="match status" value="1"/>
</dbReference>
<dbReference type="AlphaFoldDB" id="A0A1X2HWK2"/>
<dbReference type="Proteomes" id="UP000242180">
    <property type="component" value="Unassembled WGS sequence"/>
</dbReference>
<dbReference type="HAMAP" id="MF_00272">
    <property type="entry name" value="GcvH"/>
    <property type="match status" value="1"/>
</dbReference>
<evidence type="ECO:0000256" key="4">
    <source>
        <dbReference type="PIRSR" id="PIRSR617453-50"/>
    </source>
</evidence>
<keyword evidence="8" id="KW-1185">Reference proteome</keyword>
<dbReference type="PROSITE" id="PS00189">
    <property type="entry name" value="LIPOYL"/>
    <property type="match status" value="1"/>
</dbReference>
<gene>
    <name evidence="7" type="ORF">BCR43DRAFT_484212</name>
</gene>
<dbReference type="GO" id="GO:0005739">
    <property type="term" value="C:mitochondrion"/>
    <property type="evidence" value="ECO:0007669"/>
    <property type="project" value="UniProtKB-SubCell"/>
</dbReference>
<evidence type="ECO:0000256" key="1">
    <source>
        <dbReference type="ARBA" id="ARBA00009249"/>
    </source>
</evidence>
<feature type="modified residue" description="N6-lipoyllysine" evidence="4">
    <location>
        <position position="89"/>
    </location>
</feature>
<dbReference type="InterPro" id="IPR011053">
    <property type="entry name" value="Single_hybrid_motif"/>
</dbReference>
<dbReference type="CDD" id="cd06848">
    <property type="entry name" value="GCS_H"/>
    <property type="match status" value="1"/>
</dbReference>
<dbReference type="PROSITE" id="PS50968">
    <property type="entry name" value="BIOTINYL_LIPOYL"/>
    <property type="match status" value="1"/>
</dbReference>
<accession>A0A1X2HWK2</accession>
<dbReference type="Gene3D" id="2.40.50.100">
    <property type="match status" value="1"/>
</dbReference>
<name>A0A1X2HWK2_SYNRA</name>
<dbReference type="GO" id="GO:0009249">
    <property type="term" value="P:protein lipoylation"/>
    <property type="evidence" value="ECO:0007669"/>
    <property type="project" value="TreeGrafter"/>
</dbReference>
<dbReference type="InterPro" id="IPR000089">
    <property type="entry name" value="Biotin_lipoyl"/>
</dbReference>
<dbReference type="EMBL" id="MCGN01000001">
    <property type="protein sequence ID" value="ORZ03943.1"/>
    <property type="molecule type" value="Genomic_DNA"/>
</dbReference>
<keyword evidence="2 4" id="KW-0450">Lipoyl</keyword>
<dbReference type="InParanoid" id="A0A1X2HWK2"/>
<evidence type="ECO:0000259" key="6">
    <source>
        <dbReference type="PROSITE" id="PS50968"/>
    </source>
</evidence>
<dbReference type="InterPro" id="IPR033753">
    <property type="entry name" value="GCV_H/Fam206"/>
</dbReference>
<proteinExistence type="inferred from homology"/>
<comment type="similarity">
    <text evidence="1 5">Belongs to the GcvH family.</text>
</comment>
<comment type="subcellular location">
    <subcellularLocation>
        <location evidence="5">Mitochondrion</location>
    </subcellularLocation>
</comment>
<comment type="function">
    <text evidence="5">The H protein shuttles the methylamine group of glycine from the P protein to the T protein.</text>
</comment>
<dbReference type="PANTHER" id="PTHR11715:SF3">
    <property type="entry name" value="GLYCINE CLEAVAGE SYSTEM H PROTEIN-RELATED"/>
    <property type="match status" value="1"/>
</dbReference>
<dbReference type="NCBIfam" id="NF002270">
    <property type="entry name" value="PRK01202.1"/>
    <property type="match status" value="1"/>
</dbReference>
<keyword evidence="5" id="KW-0496">Mitochondrion</keyword>
<feature type="domain" description="Lipoyl-binding" evidence="6">
    <location>
        <begin position="48"/>
        <end position="130"/>
    </location>
</feature>
<dbReference type="InterPro" id="IPR003016">
    <property type="entry name" value="2-oxoA_DH_lipoyl-BS"/>
</dbReference>
<evidence type="ECO:0000256" key="3">
    <source>
        <dbReference type="ARBA" id="ARBA00022946"/>
    </source>
</evidence>
<dbReference type="FunCoup" id="A0A1X2HWK2">
    <property type="interactions" value="686"/>
</dbReference>
<organism evidence="7 8">
    <name type="scientific">Syncephalastrum racemosum</name>
    <name type="common">Filamentous fungus</name>
    <dbReference type="NCBI Taxonomy" id="13706"/>
    <lineage>
        <taxon>Eukaryota</taxon>
        <taxon>Fungi</taxon>
        <taxon>Fungi incertae sedis</taxon>
        <taxon>Mucoromycota</taxon>
        <taxon>Mucoromycotina</taxon>
        <taxon>Mucoromycetes</taxon>
        <taxon>Mucorales</taxon>
        <taxon>Syncephalastraceae</taxon>
        <taxon>Syncephalastrum</taxon>
    </lineage>
</organism>
<keyword evidence="3 5" id="KW-0809">Transit peptide</keyword>
<sequence length="156" mass="17041">MALRQFTARVVRPYAPVLRKSATLSAFRTYATKYYTVEHEWISVDNDVGTLGVTEYAQQSLGDVVFVETPAVGQSVSVNAQIGTVESVKAVSDIYSPVSGEVTDVNEKLVEEPSLINSSPEEDGWLAKIKLSNTEELSGLLDEAAYKAHCEGEEDH</sequence>
<dbReference type="SUPFAM" id="SSF51230">
    <property type="entry name" value="Single hybrid motif"/>
    <property type="match status" value="1"/>
</dbReference>
<evidence type="ECO:0000313" key="8">
    <source>
        <dbReference type="Proteomes" id="UP000242180"/>
    </source>
</evidence>
<dbReference type="GO" id="GO:0005960">
    <property type="term" value="C:glycine cleavage complex"/>
    <property type="evidence" value="ECO:0007669"/>
    <property type="project" value="UniProtKB-UniRule"/>
</dbReference>
<comment type="caution">
    <text evidence="7">The sequence shown here is derived from an EMBL/GenBank/DDBJ whole genome shotgun (WGS) entry which is preliminary data.</text>
</comment>
<comment type="subunit">
    <text evidence="5">The glycine cleavage system is composed of four proteins: P, T, L and H.</text>
</comment>
<dbReference type="InterPro" id="IPR017453">
    <property type="entry name" value="GCV_H_sub"/>
</dbReference>
<dbReference type="GO" id="GO:0019464">
    <property type="term" value="P:glycine decarboxylation via glycine cleavage system"/>
    <property type="evidence" value="ECO:0007669"/>
    <property type="project" value="UniProtKB-UniRule"/>
</dbReference>
<dbReference type="PANTHER" id="PTHR11715">
    <property type="entry name" value="GLYCINE CLEAVAGE SYSTEM H PROTEIN"/>
    <property type="match status" value="1"/>
</dbReference>
<comment type="cofactor">
    <cofactor evidence="5">
        <name>(R)-lipoate</name>
        <dbReference type="ChEBI" id="CHEBI:83088"/>
    </cofactor>
    <text evidence="5">Binds 1 lipoyl cofactor covalently.</text>
</comment>
<dbReference type="InterPro" id="IPR002930">
    <property type="entry name" value="GCV_H"/>
</dbReference>
<dbReference type="OMA" id="KEHEWIR"/>
<reference evidence="7 8" key="1">
    <citation type="submission" date="2016-07" db="EMBL/GenBank/DDBJ databases">
        <title>Pervasive Adenine N6-methylation of Active Genes in Fungi.</title>
        <authorList>
            <consortium name="DOE Joint Genome Institute"/>
            <person name="Mondo S.J."/>
            <person name="Dannebaum R.O."/>
            <person name="Kuo R.C."/>
            <person name="Labutti K."/>
            <person name="Haridas S."/>
            <person name="Kuo A."/>
            <person name="Salamov A."/>
            <person name="Ahrendt S.R."/>
            <person name="Lipzen A."/>
            <person name="Sullivan W."/>
            <person name="Andreopoulos W.B."/>
            <person name="Clum A."/>
            <person name="Lindquist E."/>
            <person name="Daum C."/>
            <person name="Ramamoorthy G.K."/>
            <person name="Gryganskyi A."/>
            <person name="Culley D."/>
            <person name="Magnuson J.K."/>
            <person name="James T.Y."/>
            <person name="O'Malley M.A."/>
            <person name="Stajich J.E."/>
            <person name="Spatafora J.W."/>
            <person name="Visel A."/>
            <person name="Grigoriev I.V."/>
        </authorList>
    </citation>
    <scope>NUCLEOTIDE SEQUENCE [LARGE SCALE GENOMIC DNA]</scope>
    <source>
        <strain evidence="7 8">NRRL 2496</strain>
    </source>
</reference>
<dbReference type="Pfam" id="PF01597">
    <property type="entry name" value="GCV_H"/>
    <property type="match status" value="1"/>
</dbReference>
<protein>
    <recommendedName>
        <fullName evidence="5">Glycine cleavage system H protein</fullName>
    </recommendedName>
</protein>
<evidence type="ECO:0000256" key="2">
    <source>
        <dbReference type="ARBA" id="ARBA00022823"/>
    </source>
</evidence>
<evidence type="ECO:0000256" key="5">
    <source>
        <dbReference type="RuleBase" id="RU364055"/>
    </source>
</evidence>
<evidence type="ECO:0000313" key="7">
    <source>
        <dbReference type="EMBL" id="ORZ03943.1"/>
    </source>
</evidence>
<dbReference type="STRING" id="13706.A0A1X2HWK2"/>
<dbReference type="OrthoDB" id="10264154at2759"/>